<proteinExistence type="predicted"/>
<dbReference type="AlphaFoldDB" id="A0AAE7B5K3"/>
<reference evidence="2 3" key="1">
    <citation type="submission" date="2018-07" db="EMBL/GenBank/DDBJ databases">
        <title>Identification of phenol metabolism pathways in Arcobacter.</title>
        <authorList>
            <person name="Miller W.G."/>
            <person name="Yee E."/>
            <person name="Bono J.L."/>
        </authorList>
    </citation>
    <scope>NUCLEOTIDE SEQUENCE [LARGE SCALE GENOMIC DNA]</scope>
    <source>
        <strain evidence="2 3">W63</strain>
    </source>
</reference>
<evidence type="ECO:0000259" key="1">
    <source>
        <dbReference type="Pfam" id="PF12001"/>
    </source>
</evidence>
<evidence type="ECO:0000313" key="3">
    <source>
        <dbReference type="Proteomes" id="UP000502065"/>
    </source>
</evidence>
<dbReference type="InterPro" id="IPR021885">
    <property type="entry name" value="DUF3496"/>
</dbReference>
<organism evidence="2 3">
    <name type="scientific">Arcobacter aquimarinus</name>
    <dbReference type="NCBI Taxonomy" id="1315211"/>
    <lineage>
        <taxon>Bacteria</taxon>
        <taxon>Pseudomonadati</taxon>
        <taxon>Campylobacterota</taxon>
        <taxon>Epsilonproteobacteria</taxon>
        <taxon>Campylobacterales</taxon>
        <taxon>Arcobacteraceae</taxon>
        <taxon>Arcobacter</taxon>
    </lineage>
</organism>
<feature type="domain" description="DUF3496" evidence="1">
    <location>
        <begin position="25"/>
        <end position="66"/>
    </location>
</feature>
<dbReference type="EMBL" id="CP030944">
    <property type="protein sequence ID" value="QKE26194.1"/>
    <property type="molecule type" value="Genomic_DNA"/>
</dbReference>
<sequence>MGEIIEKEEFLKTITKEELYDMWLKAEFRVKDTQNELRKIKSSNKHLELELEKFQRWYYEERKKNEHTNS</sequence>
<keyword evidence="3" id="KW-1185">Reference proteome</keyword>
<dbReference type="Pfam" id="PF12001">
    <property type="entry name" value="DUF3496"/>
    <property type="match status" value="1"/>
</dbReference>
<dbReference type="Proteomes" id="UP000502065">
    <property type="component" value="Chromosome"/>
</dbReference>
<name>A0AAE7B5K3_9BACT</name>
<gene>
    <name evidence="2" type="ORF">AAQM_1447</name>
</gene>
<accession>A0AAE7B5K3</accession>
<dbReference type="RefSeq" id="WP_129094987.1">
    <property type="nucleotide sequence ID" value="NZ_CBCSAE010000004.1"/>
</dbReference>
<protein>
    <recommendedName>
        <fullName evidence="1">DUF3496 domain-containing protein</fullName>
    </recommendedName>
</protein>
<dbReference type="KEGG" id="aaqi:AAQM_1447"/>
<evidence type="ECO:0000313" key="2">
    <source>
        <dbReference type="EMBL" id="QKE26194.1"/>
    </source>
</evidence>